<feature type="compositionally biased region" description="Low complexity" evidence="1">
    <location>
        <begin position="30"/>
        <end position="71"/>
    </location>
</feature>
<gene>
    <name evidence="3" type="ORF">BB8028_0002g02750</name>
</gene>
<accession>A0A2S7Y1F5</accession>
<protein>
    <recommendedName>
        <fullName evidence="5">Chitinase</fullName>
    </recommendedName>
</protein>
<reference evidence="3 4" key="1">
    <citation type="submission" date="2016-07" db="EMBL/GenBank/DDBJ databases">
        <title>Comparative genomics of the entomopathogenic fungus Beauveria bassiana.</title>
        <authorList>
            <person name="Valero Jimenez C.A."/>
            <person name="Zwaan B.J."/>
            <person name="Van Kan J.A."/>
            <person name="Takken W."/>
            <person name="Debets A.J."/>
            <person name="Schoustra S.E."/>
            <person name="Koenraadt C.J."/>
        </authorList>
    </citation>
    <scope>NUCLEOTIDE SEQUENCE [LARGE SCALE GENOMIC DNA]</scope>
    <source>
        <strain evidence="3 4">ARSEF 8028</strain>
    </source>
</reference>
<dbReference type="OrthoDB" id="2564987at2759"/>
<dbReference type="Proteomes" id="UP000237441">
    <property type="component" value="Unassembled WGS sequence"/>
</dbReference>
<evidence type="ECO:0000313" key="3">
    <source>
        <dbReference type="EMBL" id="PQK09951.1"/>
    </source>
</evidence>
<dbReference type="EMBL" id="JRHA01000002">
    <property type="protein sequence ID" value="PQK09951.1"/>
    <property type="molecule type" value="Genomic_DNA"/>
</dbReference>
<feature type="chain" id="PRO_5015485547" description="Chitinase" evidence="2">
    <location>
        <begin position="20"/>
        <end position="223"/>
    </location>
</feature>
<evidence type="ECO:0000313" key="4">
    <source>
        <dbReference type="Proteomes" id="UP000237441"/>
    </source>
</evidence>
<evidence type="ECO:0000256" key="1">
    <source>
        <dbReference type="SAM" id="MobiDB-lite"/>
    </source>
</evidence>
<evidence type="ECO:0008006" key="5">
    <source>
        <dbReference type="Google" id="ProtNLM"/>
    </source>
</evidence>
<keyword evidence="2" id="KW-0732">Signal</keyword>
<dbReference type="AlphaFoldDB" id="A0A2S7Y1F5"/>
<evidence type="ECO:0000256" key="2">
    <source>
        <dbReference type="SAM" id="SignalP"/>
    </source>
</evidence>
<organism evidence="3 4">
    <name type="scientific">Beauveria bassiana</name>
    <name type="common">White muscardine disease fungus</name>
    <name type="synonym">Tritirachium shiotae</name>
    <dbReference type="NCBI Taxonomy" id="176275"/>
    <lineage>
        <taxon>Eukaryota</taxon>
        <taxon>Fungi</taxon>
        <taxon>Dikarya</taxon>
        <taxon>Ascomycota</taxon>
        <taxon>Pezizomycotina</taxon>
        <taxon>Sordariomycetes</taxon>
        <taxon>Hypocreomycetidae</taxon>
        <taxon>Hypocreales</taxon>
        <taxon>Cordycipitaceae</taxon>
        <taxon>Beauveria</taxon>
    </lineage>
</organism>
<comment type="caution">
    <text evidence="3">The sequence shown here is derived from an EMBL/GenBank/DDBJ whole genome shotgun (WGS) entry which is preliminary data.</text>
</comment>
<sequence>MKINISILGALALAVGASAKCVHTRIPRPSTTSSTSSTSSTTASSSISSTTASSSISSTTDTTDTTDTSNNSTSNVLYKGKGFGTYYYDVEQLQACGADFTTQNVGNVMCGWDSVKTLNDIDSNNLVAMNSLLLKTAEGRAKYCGKRIIVTVDGVKSDIPFFVGDGCERCARGDETQWQSGGAAGLDFSFSTLNKLSPLACQDGHVAVEYEIVDETLYHFDTN</sequence>
<dbReference type="InterPro" id="IPR036908">
    <property type="entry name" value="RlpA-like_sf"/>
</dbReference>
<proteinExistence type="predicted"/>
<name>A0A2S7Y1F5_BEABA</name>
<feature type="region of interest" description="Disordered" evidence="1">
    <location>
        <begin position="26"/>
        <end position="71"/>
    </location>
</feature>
<dbReference type="Gene3D" id="2.40.40.10">
    <property type="entry name" value="RlpA-like domain"/>
    <property type="match status" value="1"/>
</dbReference>
<feature type="signal peptide" evidence="2">
    <location>
        <begin position="1"/>
        <end position="19"/>
    </location>
</feature>